<dbReference type="PANTHER" id="PTHR44051:SF9">
    <property type="entry name" value="GLUTATHIONE S-TRANSFERASE 1"/>
    <property type="match status" value="1"/>
</dbReference>
<dbReference type="PANTHER" id="PTHR44051">
    <property type="entry name" value="GLUTATHIONE S-TRANSFERASE-RELATED"/>
    <property type="match status" value="1"/>
</dbReference>
<evidence type="ECO:0000256" key="2">
    <source>
        <dbReference type="SAM" id="Phobius"/>
    </source>
</evidence>
<reference evidence="5 6" key="1">
    <citation type="journal article" date="2024" name="Front Chem Biol">
        <title>Unveiling the potential of Daldinia eschscholtzii MFLUCC 19-0629 through bioactivity and bioinformatics studies for enhanced sustainable agriculture production.</title>
        <authorList>
            <person name="Brooks S."/>
            <person name="Weaver J.A."/>
            <person name="Klomchit A."/>
            <person name="Alharthi S.A."/>
            <person name="Onlamun T."/>
            <person name="Nurani R."/>
            <person name="Vong T.K."/>
            <person name="Alberti F."/>
            <person name="Greco C."/>
        </authorList>
    </citation>
    <scope>NUCLEOTIDE SEQUENCE [LARGE SCALE GENOMIC DNA]</scope>
    <source>
        <strain evidence="5">MFLUCC 19-0629</strain>
    </source>
</reference>
<dbReference type="CDD" id="cd03046">
    <property type="entry name" value="GST_N_GTT1_like"/>
    <property type="match status" value="1"/>
</dbReference>
<keyword evidence="2" id="KW-0472">Membrane</keyword>
<dbReference type="InterPro" id="IPR010987">
    <property type="entry name" value="Glutathione-S-Trfase_C-like"/>
</dbReference>
<dbReference type="SFLD" id="SFLDS00019">
    <property type="entry name" value="Glutathione_Transferase_(cytos"/>
    <property type="match status" value="1"/>
</dbReference>
<feature type="domain" description="GST N-terminal" evidence="3">
    <location>
        <begin position="6"/>
        <end position="92"/>
    </location>
</feature>
<dbReference type="PROSITE" id="PS50404">
    <property type="entry name" value="GST_NTER"/>
    <property type="match status" value="1"/>
</dbReference>
<dbReference type="Proteomes" id="UP001369815">
    <property type="component" value="Unassembled WGS sequence"/>
</dbReference>
<comment type="caution">
    <text evidence="5">The sequence shown here is derived from an EMBL/GenBank/DDBJ whole genome shotgun (WGS) entry which is preliminary data.</text>
</comment>
<dbReference type="SUPFAM" id="SSF47616">
    <property type="entry name" value="GST C-terminal domain-like"/>
    <property type="match status" value="1"/>
</dbReference>
<dbReference type="SUPFAM" id="SSF52833">
    <property type="entry name" value="Thioredoxin-like"/>
    <property type="match status" value="1"/>
</dbReference>
<evidence type="ECO:0000259" key="4">
    <source>
        <dbReference type="PROSITE" id="PS50405"/>
    </source>
</evidence>
<dbReference type="InterPro" id="IPR040079">
    <property type="entry name" value="Glutathione_S-Trfase"/>
</dbReference>
<keyword evidence="2" id="KW-1133">Transmembrane helix</keyword>
<feature type="domain" description="GST C-terminal" evidence="4">
    <location>
        <begin position="127"/>
        <end position="257"/>
    </location>
</feature>
<comment type="similarity">
    <text evidence="1">Belongs to the GST superfamily.</text>
</comment>
<dbReference type="InterPro" id="IPR004046">
    <property type="entry name" value="GST_C"/>
</dbReference>
<sequence>MATEEQPKIKLYWLEQSRAQNILWLLEELKIPYELETFRRVNMLAPPELKKIHPLGKSPVISITPAGSSEPLVLAESGFITQYLSEHFSEGTTLMPKRWKDGQEGKVGGETEQWLRWQYLLHYVEGSLMSMLILAMVLGALKGSNIPFFIRPITSMVANQIFNHLVFPNAKAQLGFLEQQLTTSGGDYLCGPELTSADILISFGLIAAKDKFETFGTWESGGPKALFPKVFAYIERLETHPGYKKSVQKVKEIDSSLGIMFTPKM</sequence>
<dbReference type="InterPro" id="IPR036249">
    <property type="entry name" value="Thioredoxin-like_sf"/>
</dbReference>
<dbReference type="AlphaFoldDB" id="A0AAX6MKJ9"/>
<gene>
    <name evidence="5" type="ORF">Daesc_005270</name>
</gene>
<dbReference type="EMBL" id="JBANMG010000005">
    <property type="protein sequence ID" value="KAK6952973.1"/>
    <property type="molecule type" value="Genomic_DNA"/>
</dbReference>
<organism evidence="5 6">
    <name type="scientific">Daldinia eschscholtzii</name>
    <dbReference type="NCBI Taxonomy" id="292717"/>
    <lineage>
        <taxon>Eukaryota</taxon>
        <taxon>Fungi</taxon>
        <taxon>Dikarya</taxon>
        <taxon>Ascomycota</taxon>
        <taxon>Pezizomycotina</taxon>
        <taxon>Sordariomycetes</taxon>
        <taxon>Xylariomycetidae</taxon>
        <taxon>Xylariales</taxon>
        <taxon>Hypoxylaceae</taxon>
        <taxon>Daldinia</taxon>
    </lineage>
</organism>
<dbReference type="Gene3D" id="1.20.1050.10">
    <property type="match status" value="1"/>
</dbReference>
<dbReference type="Pfam" id="PF13409">
    <property type="entry name" value="GST_N_2"/>
    <property type="match status" value="1"/>
</dbReference>
<dbReference type="Gene3D" id="3.40.30.10">
    <property type="entry name" value="Glutaredoxin"/>
    <property type="match status" value="1"/>
</dbReference>
<evidence type="ECO:0000313" key="5">
    <source>
        <dbReference type="EMBL" id="KAK6952973.1"/>
    </source>
</evidence>
<dbReference type="Pfam" id="PF14497">
    <property type="entry name" value="GST_C_3"/>
    <property type="match status" value="1"/>
</dbReference>
<dbReference type="InterPro" id="IPR004045">
    <property type="entry name" value="Glutathione_S-Trfase_N"/>
</dbReference>
<dbReference type="InterPro" id="IPR036282">
    <property type="entry name" value="Glutathione-S-Trfase_C_sf"/>
</dbReference>
<feature type="transmembrane region" description="Helical" evidence="2">
    <location>
        <begin position="120"/>
        <end position="141"/>
    </location>
</feature>
<accession>A0AAX6MKJ9</accession>
<evidence type="ECO:0000256" key="1">
    <source>
        <dbReference type="ARBA" id="ARBA00007409"/>
    </source>
</evidence>
<evidence type="ECO:0000313" key="6">
    <source>
        <dbReference type="Proteomes" id="UP001369815"/>
    </source>
</evidence>
<protein>
    <recommendedName>
        <fullName evidence="7">Glutathione S-transferase</fullName>
    </recommendedName>
</protein>
<evidence type="ECO:0008006" key="7">
    <source>
        <dbReference type="Google" id="ProtNLM"/>
    </source>
</evidence>
<evidence type="ECO:0000259" key="3">
    <source>
        <dbReference type="PROSITE" id="PS50404"/>
    </source>
</evidence>
<name>A0AAX6MKJ9_9PEZI</name>
<dbReference type="PROSITE" id="PS50405">
    <property type="entry name" value="GST_CTER"/>
    <property type="match status" value="1"/>
</dbReference>
<keyword evidence="2" id="KW-0812">Transmembrane</keyword>
<proteinExistence type="inferred from homology"/>
<keyword evidence="6" id="KW-1185">Reference proteome</keyword>